<dbReference type="Pfam" id="PF03401">
    <property type="entry name" value="TctC"/>
    <property type="match status" value="1"/>
</dbReference>
<reference evidence="3 4" key="1">
    <citation type="submission" date="2017-10" db="EMBL/GenBank/DDBJ databases">
        <title>The new phylogeny of genus Mycobacterium.</title>
        <authorList>
            <person name="Tortoli E."/>
            <person name="Trovato A."/>
            <person name="Cirillo D.M."/>
        </authorList>
    </citation>
    <scope>NUCLEOTIDE SEQUENCE [LARGE SCALE GENOMIC DNA]</scope>
    <source>
        <strain evidence="3 4">CCUG37673</strain>
    </source>
</reference>
<dbReference type="PANTHER" id="PTHR42928:SF5">
    <property type="entry name" value="BLR1237 PROTEIN"/>
    <property type="match status" value="1"/>
</dbReference>
<dbReference type="Proteomes" id="UP000465302">
    <property type="component" value="Unassembled WGS sequence"/>
</dbReference>
<evidence type="ECO:0000313" key="5">
    <source>
        <dbReference type="Proteomes" id="UP000465302"/>
    </source>
</evidence>
<dbReference type="Gene3D" id="3.40.190.10">
    <property type="entry name" value="Periplasmic binding protein-like II"/>
    <property type="match status" value="1"/>
</dbReference>
<evidence type="ECO:0000313" key="3">
    <source>
        <dbReference type="EMBL" id="PEG37968.1"/>
    </source>
</evidence>
<dbReference type="PROSITE" id="PS51257">
    <property type="entry name" value="PROKAR_LIPOPROTEIN"/>
    <property type="match status" value="1"/>
</dbReference>
<comment type="caution">
    <text evidence="3">The sequence shown here is derived from an EMBL/GenBank/DDBJ whole genome shotgun (WGS) entry which is preliminary data.</text>
</comment>
<dbReference type="InterPro" id="IPR042100">
    <property type="entry name" value="Bug_dom1"/>
</dbReference>
<dbReference type="AlphaFoldDB" id="A0A2A7N3H8"/>
<comment type="similarity">
    <text evidence="1">Belongs to the UPF0065 (bug) family.</text>
</comment>
<accession>A0A2A7N3H8</accession>
<gene>
    <name evidence="3" type="ORF">CQY20_14745</name>
    <name evidence="2" type="ORF">MAGR_67190</name>
</gene>
<dbReference type="PIRSF" id="PIRSF017082">
    <property type="entry name" value="YflP"/>
    <property type="match status" value="1"/>
</dbReference>
<sequence>MTRHITTTCLIGAATTALLLSGCASDSEGGDLSGKQIRWIVSSSAGGGFDTTTRQLEPYFTKELGASAVVENHEGGGYAIGAQTMLTAGADCTSIVTHGVPHLQFSYMTQDVDFDLSSFAPVGGISIEPGVLRVRNDAPWKTINDFVEDARKRPGQIKVSVSDLQSNNYIALLQMEKELGIDLNIIGYDGGGPSRTALVTNEVDATHAGVFNSLSIADDSRVLAVTQPENKWPDITDNAPTINAALGVDLPPNASNYVLFASAECRDKNPERYQQLVDALAAALKNEEYLASLEKLNEKSKVAYLTPDELTKLAQENQDEMQQLLDANPDAFSG</sequence>
<evidence type="ECO:0000313" key="4">
    <source>
        <dbReference type="Proteomes" id="UP000220914"/>
    </source>
</evidence>
<dbReference type="PANTHER" id="PTHR42928">
    <property type="entry name" value="TRICARBOXYLATE-BINDING PROTEIN"/>
    <property type="match status" value="1"/>
</dbReference>
<keyword evidence="4" id="KW-1185">Reference proteome</keyword>
<evidence type="ECO:0000256" key="1">
    <source>
        <dbReference type="ARBA" id="ARBA00006987"/>
    </source>
</evidence>
<reference evidence="2" key="3">
    <citation type="submission" date="2020-02" db="EMBL/GenBank/DDBJ databases">
        <authorList>
            <person name="Matsumoto Y."/>
            <person name="Motooka D."/>
            <person name="Nakamura S."/>
        </authorList>
    </citation>
    <scope>NUCLEOTIDE SEQUENCE</scope>
    <source>
        <strain evidence="2">JCM 6377</strain>
    </source>
</reference>
<dbReference type="CDD" id="cd07012">
    <property type="entry name" value="PBP2_Bug_TTT"/>
    <property type="match status" value="1"/>
</dbReference>
<dbReference type="OrthoDB" id="8627412at2"/>
<evidence type="ECO:0008006" key="6">
    <source>
        <dbReference type="Google" id="ProtNLM"/>
    </source>
</evidence>
<organism evidence="3 4">
    <name type="scientific">Mycolicibacterium agri</name>
    <name type="common">Mycobacterium agri</name>
    <dbReference type="NCBI Taxonomy" id="36811"/>
    <lineage>
        <taxon>Bacteria</taxon>
        <taxon>Bacillati</taxon>
        <taxon>Actinomycetota</taxon>
        <taxon>Actinomycetes</taxon>
        <taxon>Mycobacteriales</taxon>
        <taxon>Mycobacteriaceae</taxon>
        <taxon>Mycolicibacterium</taxon>
    </lineage>
</organism>
<proteinExistence type="inferred from homology"/>
<protein>
    <recommendedName>
        <fullName evidence="6">Tripartite tricarboxylate transporter substrate binding protein</fullName>
    </recommendedName>
</protein>
<dbReference type="EMBL" id="BLKS01000004">
    <property type="protein sequence ID" value="GFG55278.1"/>
    <property type="molecule type" value="Genomic_DNA"/>
</dbReference>
<dbReference type="Gene3D" id="3.40.190.150">
    <property type="entry name" value="Bordetella uptake gene, domain 1"/>
    <property type="match status" value="1"/>
</dbReference>
<dbReference type="InterPro" id="IPR005064">
    <property type="entry name" value="BUG"/>
</dbReference>
<name>A0A2A7N3H8_MYCAG</name>
<reference evidence="2 5" key="2">
    <citation type="journal article" date="2019" name="Emerg. Microbes Infect.">
        <title>Comprehensive subspecies identification of 175 nontuberculous mycobacteria species based on 7547 genomic profiles.</title>
        <authorList>
            <person name="Matsumoto Y."/>
            <person name="Kinjo T."/>
            <person name="Motooka D."/>
            <person name="Nabeya D."/>
            <person name="Jung N."/>
            <person name="Uechi K."/>
            <person name="Horii T."/>
            <person name="Iida T."/>
            <person name="Fujita J."/>
            <person name="Nakamura S."/>
        </authorList>
    </citation>
    <scope>NUCLEOTIDE SEQUENCE [LARGE SCALE GENOMIC DNA]</scope>
    <source>
        <strain evidence="2 5">JCM 6377</strain>
    </source>
</reference>
<dbReference type="RefSeq" id="WP_097940828.1">
    <property type="nucleotide sequence ID" value="NZ_BLKS01000004.1"/>
</dbReference>
<dbReference type="SUPFAM" id="SSF53850">
    <property type="entry name" value="Periplasmic binding protein-like II"/>
    <property type="match status" value="1"/>
</dbReference>
<dbReference type="EMBL" id="PDCP01000023">
    <property type="protein sequence ID" value="PEG37968.1"/>
    <property type="molecule type" value="Genomic_DNA"/>
</dbReference>
<dbReference type="Proteomes" id="UP000220914">
    <property type="component" value="Unassembled WGS sequence"/>
</dbReference>
<evidence type="ECO:0000313" key="2">
    <source>
        <dbReference type="EMBL" id="GFG55278.1"/>
    </source>
</evidence>